<evidence type="ECO:0000313" key="1">
    <source>
        <dbReference type="EMBL" id="JAH42412.1"/>
    </source>
</evidence>
<protein>
    <submittedName>
        <fullName evidence="1">Uncharacterized protein</fullName>
    </submittedName>
</protein>
<name>A0A0E9SMF9_ANGAN</name>
<reference evidence="1" key="2">
    <citation type="journal article" date="2015" name="Fish Shellfish Immunol.">
        <title>Early steps in the European eel (Anguilla anguilla)-Vibrio vulnificus interaction in the gills: Role of the RtxA13 toxin.</title>
        <authorList>
            <person name="Callol A."/>
            <person name="Pajuelo D."/>
            <person name="Ebbesson L."/>
            <person name="Teles M."/>
            <person name="MacKenzie S."/>
            <person name="Amaro C."/>
        </authorList>
    </citation>
    <scope>NUCLEOTIDE SEQUENCE</scope>
</reference>
<sequence>MSLFLFFKFFFSKFVKYIHFQRHHCLLVSHFQKFIYCTFDYIASYHIAITVYDHLVASM</sequence>
<dbReference type="EMBL" id="GBXM01066165">
    <property type="protein sequence ID" value="JAH42412.1"/>
    <property type="molecule type" value="Transcribed_RNA"/>
</dbReference>
<dbReference type="AlphaFoldDB" id="A0A0E9SMF9"/>
<accession>A0A0E9SMF9</accession>
<reference evidence="1" key="1">
    <citation type="submission" date="2014-11" db="EMBL/GenBank/DDBJ databases">
        <authorList>
            <person name="Amaro Gonzalez C."/>
        </authorList>
    </citation>
    <scope>NUCLEOTIDE SEQUENCE</scope>
</reference>
<organism evidence="1">
    <name type="scientific">Anguilla anguilla</name>
    <name type="common">European freshwater eel</name>
    <name type="synonym">Muraena anguilla</name>
    <dbReference type="NCBI Taxonomy" id="7936"/>
    <lineage>
        <taxon>Eukaryota</taxon>
        <taxon>Metazoa</taxon>
        <taxon>Chordata</taxon>
        <taxon>Craniata</taxon>
        <taxon>Vertebrata</taxon>
        <taxon>Euteleostomi</taxon>
        <taxon>Actinopterygii</taxon>
        <taxon>Neopterygii</taxon>
        <taxon>Teleostei</taxon>
        <taxon>Anguilliformes</taxon>
        <taxon>Anguillidae</taxon>
        <taxon>Anguilla</taxon>
    </lineage>
</organism>
<proteinExistence type="predicted"/>